<dbReference type="InParanoid" id="C3Y8P9"/>
<evidence type="ECO:0000256" key="1">
    <source>
        <dbReference type="SAM" id="MobiDB-lite"/>
    </source>
</evidence>
<name>C3Y8P9_BRAFL</name>
<sequence length="127" mass="13837">MTSYGGPTSRHSPSSPTEGILEKKESKHEDMIAILEEYQKYVPHGKKIPSEGDGLSNMRGVESQDARADEATAADTLEGLELVTIEWHARVAALETPVSIPVHTGPRGEIPVSIPVHAIINQRKGRF</sequence>
<reference evidence="2" key="1">
    <citation type="journal article" date="2008" name="Nature">
        <title>The amphioxus genome and the evolution of the chordate karyotype.</title>
        <authorList>
            <consortium name="US DOE Joint Genome Institute (JGI-PGF)"/>
            <person name="Putnam N.H."/>
            <person name="Butts T."/>
            <person name="Ferrier D.E.K."/>
            <person name="Furlong R.F."/>
            <person name="Hellsten U."/>
            <person name="Kawashima T."/>
            <person name="Robinson-Rechavi M."/>
            <person name="Shoguchi E."/>
            <person name="Terry A."/>
            <person name="Yu J.-K."/>
            <person name="Benito-Gutierrez E.L."/>
            <person name="Dubchak I."/>
            <person name="Garcia-Fernandez J."/>
            <person name="Gibson-Brown J.J."/>
            <person name="Grigoriev I.V."/>
            <person name="Horton A.C."/>
            <person name="de Jong P.J."/>
            <person name="Jurka J."/>
            <person name="Kapitonov V.V."/>
            <person name="Kohara Y."/>
            <person name="Kuroki Y."/>
            <person name="Lindquist E."/>
            <person name="Lucas S."/>
            <person name="Osoegawa K."/>
            <person name="Pennacchio L.A."/>
            <person name="Salamov A.A."/>
            <person name="Satou Y."/>
            <person name="Sauka-Spengler T."/>
            <person name="Schmutz J."/>
            <person name="Shin-I T."/>
            <person name="Toyoda A."/>
            <person name="Bronner-Fraser M."/>
            <person name="Fujiyama A."/>
            <person name="Holland L.Z."/>
            <person name="Holland P.W.H."/>
            <person name="Satoh N."/>
            <person name="Rokhsar D.S."/>
        </authorList>
    </citation>
    <scope>NUCLEOTIDE SEQUENCE [LARGE SCALE GENOMIC DNA]</scope>
    <source>
        <strain evidence="2">S238N-H82</strain>
        <tissue evidence="2">Testes</tissue>
    </source>
</reference>
<dbReference type="AlphaFoldDB" id="C3Y8P9"/>
<feature type="region of interest" description="Disordered" evidence="1">
    <location>
        <begin position="1"/>
        <end position="26"/>
    </location>
</feature>
<feature type="compositionally biased region" description="Polar residues" evidence="1">
    <location>
        <begin position="1"/>
        <end position="17"/>
    </location>
</feature>
<organism>
    <name type="scientific">Branchiostoma floridae</name>
    <name type="common">Florida lancelet</name>
    <name type="synonym">Amphioxus</name>
    <dbReference type="NCBI Taxonomy" id="7739"/>
    <lineage>
        <taxon>Eukaryota</taxon>
        <taxon>Metazoa</taxon>
        <taxon>Chordata</taxon>
        <taxon>Cephalochordata</taxon>
        <taxon>Leptocardii</taxon>
        <taxon>Amphioxiformes</taxon>
        <taxon>Branchiostomatidae</taxon>
        <taxon>Branchiostoma</taxon>
    </lineage>
</organism>
<evidence type="ECO:0000313" key="2">
    <source>
        <dbReference type="EMBL" id="EEN63486.1"/>
    </source>
</evidence>
<feature type="region of interest" description="Disordered" evidence="1">
    <location>
        <begin position="43"/>
        <end position="71"/>
    </location>
</feature>
<accession>C3Y8P9</accession>
<protein>
    <submittedName>
        <fullName evidence="2">Uncharacterized protein</fullName>
    </submittedName>
</protein>
<proteinExistence type="predicted"/>
<gene>
    <name evidence="2" type="ORF">BRAFLDRAFT_69908</name>
</gene>
<dbReference type="EMBL" id="GG666491">
    <property type="protein sequence ID" value="EEN63486.1"/>
    <property type="molecule type" value="Genomic_DNA"/>
</dbReference>